<dbReference type="EMBL" id="CP041186">
    <property type="protein sequence ID" value="QDG50376.1"/>
    <property type="molecule type" value="Genomic_DNA"/>
</dbReference>
<evidence type="ECO:0000313" key="4">
    <source>
        <dbReference type="Proteomes" id="UP000315995"/>
    </source>
</evidence>
<feature type="compositionally biased region" description="Polar residues" evidence="1">
    <location>
        <begin position="27"/>
        <end position="41"/>
    </location>
</feature>
<feature type="signal peptide" evidence="2">
    <location>
        <begin position="1"/>
        <end position="20"/>
    </location>
</feature>
<sequence length="131" mass="13943">MMRLCATLLLTATLALLSFGCDKKPQKPQTEQPAETGTEQPVTDEEQPGKEEPGETAPQADAGADGEADTGETAECPQPRQAQGMCAQVITWAKNPDTGACCQYATPCEAPQNWQTFNNEQNCQQAGGQTP</sequence>
<dbReference type="PROSITE" id="PS51257">
    <property type="entry name" value="PROKAR_LIPOPROTEIN"/>
    <property type="match status" value="1"/>
</dbReference>
<evidence type="ECO:0000256" key="1">
    <source>
        <dbReference type="SAM" id="MobiDB-lite"/>
    </source>
</evidence>
<protein>
    <submittedName>
        <fullName evidence="3">Uncharacterized protein</fullName>
    </submittedName>
</protein>
<name>A0A4Y6PPW9_PERCE</name>
<dbReference type="RefSeq" id="WP_141196870.1">
    <property type="nucleotide sequence ID" value="NZ_CP041186.1"/>
</dbReference>
<dbReference type="Proteomes" id="UP000315995">
    <property type="component" value="Chromosome"/>
</dbReference>
<keyword evidence="2" id="KW-0732">Signal</keyword>
<reference evidence="3 4" key="1">
    <citation type="submission" date="2019-06" db="EMBL/GenBank/DDBJ databases">
        <title>Persicimonas caeni gen. nov., sp. nov., a predatory bacterium isolated from solar saltern.</title>
        <authorList>
            <person name="Wang S."/>
        </authorList>
    </citation>
    <scope>NUCLEOTIDE SEQUENCE [LARGE SCALE GENOMIC DNA]</scope>
    <source>
        <strain evidence="3 4">YN101</strain>
    </source>
</reference>
<accession>A0A5B8Y2L9</accession>
<evidence type="ECO:0000256" key="2">
    <source>
        <dbReference type="SAM" id="SignalP"/>
    </source>
</evidence>
<gene>
    <name evidence="3" type="ORF">FIV42_06400</name>
</gene>
<proteinExistence type="predicted"/>
<organism evidence="3 4">
    <name type="scientific">Persicimonas caeni</name>
    <dbReference type="NCBI Taxonomy" id="2292766"/>
    <lineage>
        <taxon>Bacteria</taxon>
        <taxon>Deltaproteobacteria</taxon>
        <taxon>Bradymonadales</taxon>
        <taxon>Bradymonadaceae</taxon>
        <taxon>Persicimonas</taxon>
    </lineage>
</organism>
<feature type="chain" id="PRO_5030106211" evidence="2">
    <location>
        <begin position="21"/>
        <end position="131"/>
    </location>
</feature>
<accession>A0A4Y6PPW9</accession>
<dbReference type="AlphaFoldDB" id="A0A4Y6PPW9"/>
<evidence type="ECO:0000313" key="3">
    <source>
        <dbReference type="EMBL" id="QDG50376.1"/>
    </source>
</evidence>
<keyword evidence="4" id="KW-1185">Reference proteome</keyword>
<feature type="region of interest" description="Disordered" evidence="1">
    <location>
        <begin position="22"/>
        <end position="80"/>
    </location>
</feature>
<dbReference type="OrthoDB" id="5526756at2"/>